<proteinExistence type="predicted"/>
<gene>
    <name evidence="1" type="ORF">T05_12542</name>
</gene>
<dbReference type="EMBL" id="JYDJ01002373">
    <property type="protein sequence ID" value="KRX30554.1"/>
    <property type="molecule type" value="Genomic_DNA"/>
</dbReference>
<name>A0A0V0SUZ7_9BILA</name>
<evidence type="ECO:0000313" key="2">
    <source>
        <dbReference type="Proteomes" id="UP000055048"/>
    </source>
</evidence>
<dbReference type="Proteomes" id="UP000055048">
    <property type="component" value="Unassembled WGS sequence"/>
</dbReference>
<protein>
    <submittedName>
        <fullName evidence="1">Uncharacterized protein</fullName>
    </submittedName>
</protein>
<evidence type="ECO:0000313" key="1">
    <source>
        <dbReference type="EMBL" id="KRX30554.1"/>
    </source>
</evidence>
<accession>A0A0V0SUZ7</accession>
<feature type="non-terminal residue" evidence="1">
    <location>
        <position position="1"/>
    </location>
</feature>
<feature type="non-terminal residue" evidence="1">
    <location>
        <position position="30"/>
    </location>
</feature>
<comment type="caution">
    <text evidence="1">The sequence shown here is derived from an EMBL/GenBank/DDBJ whole genome shotgun (WGS) entry which is preliminary data.</text>
</comment>
<organism evidence="1 2">
    <name type="scientific">Trichinella murrelli</name>
    <dbReference type="NCBI Taxonomy" id="144512"/>
    <lineage>
        <taxon>Eukaryota</taxon>
        <taxon>Metazoa</taxon>
        <taxon>Ecdysozoa</taxon>
        <taxon>Nematoda</taxon>
        <taxon>Enoplea</taxon>
        <taxon>Dorylaimia</taxon>
        <taxon>Trichinellida</taxon>
        <taxon>Trichinellidae</taxon>
        <taxon>Trichinella</taxon>
    </lineage>
</organism>
<sequence>LNDQQNKTVKICPEIDHHYYKSTLNKNNAT</sequence>
<keyword evidence="2" id="KW-1185">Reference proteome</keyword>
<reference evidence="1 2" key="1">
    <citation type="submission" date="2015-01" db="EMBL/GenBank/DDBJ databases">
        <title>Evolution of Trichinella species and genotypes.</title>
        <authorList>
            <person name="Korhonen P.K."/>
            <person name="Edoardo P."/>
            <person name="Giuseppe L.R."/>
            <person name="Gasser R.B."/>
        </authorList>
    </citation>
    <scope>NUCLEOTIDE SEQUENCE [LARGE SCALE GENOMIC DNA]</scope>
    <source>
        <strain evidence="1">ISS417</strain>
    </source>
</reference>
<dbReference type="AlphaFoldDB" id="A0A0V0SUZ7"/>